<gene>
    <name evidence="7" type="ORF">QE109_05435</name>
</gene>
<sequence>MLKLLILASIGAIIGWMTNVIAIKLMFRPVNPIGIKGTPFVIQGLIPKRKAEIAKSIGDVISDELISIEKIVDKMITDMDKQQIINLIKQKVMVVANEKMPSIIPSMFKGMILQNIEQMIDENGEQIIVELGEQLSHKAIESINISKMVEDQINAYDFEKIEEMTLKIAKTELKHIEVLGGVIGFFIGIFQGVIVLYALK</sequence>
<keyword evidence="3 6" id="KW-0812">Transmembrane</keyword>
<keyword evidence="5 6" id="KW-0472">Membrane</keyword>
<evidence type="ECO:0000313" key="7">
    <source>
        <dbReference type="EMBL" id="MDH8677577.1"/>
    </source>
</evidence>
<reference evidence="7 8" key="1">
    <citation type="submission" date="2023-04" db="EMBL/GenBank/DDBJ databases">
        <title>Fusibacter bizertensis strain WBS, isolated from littoral bottom sediments of the Arctic seas - biochemical and genomic analysis.</title>
        <authorList>
            <person name="Brioukhanov A.L."/>
        </authorList>
    </citation>
    <scope>NUCLEOTIDE SEQUENCE [LARGE SCALE GENOMIC DNA]</scope>
    <source>
        <strain evidence="7 8">WBS</strain>
    </source>
</reference>
<dbReference type="RefSeq" id="WP_281093398.1">
    <property type="nucleotide sequence ID" value="NZ_JARYZI010000003.1"/>
</dbReference>
<evidence type="ECO:0000256" key="1">
    <source>
        <dbReference type="ARBA" id="ARBA00004308"/>
    </source>
</evidence>
<dbReference type="Pfam" id="PF04286">
    <property type="entry name" value="DUF445"/>
    <property type="match status" value="1"/>
</dbReference>
<dbReference type="PANTHER" id="PTHR35791">
    <property type="entry name" value="UPF0754 MEMBRANE PROTEIN YHEB"/>
    <property type="match status" value="1"/>
</dbReference>
<dbReference type="Proteomes" id="UP001158045">
    <property type="component" value="Unassembled WGS sequence"/>
</dbReference>
<protein>
    <submittedName>
        <fullName evidence="7">DUF445 family protein</fullName>
    </submittedName>
</protein>
<keyword evidence="8" id="KW-1185">Reference proteome</keyword>
<dbReference type="EMBL" id="JARYZI010000003">
    <property type="protein sequence ID" value="MDH8677577.1"/>
    <property type="molecule type" value="Genomic_DNA"/>
</dbReference>
<name>A0ABT6NAY1_9FIRM</name>
<keyword evidence="4 6" id="KW-1133">Transmembrane helix</keyword>
<accession>A0ABT6NAY1</accession>
<evidence type="ECO:0000256" key="6">
    <source>
        <dbReference type="SAM" id="Phobius"/>
    </source>
</evidence>
<comment type="subcellular location">
    <subcellularLocation>
        <location evidence="1">Endomembrane system</location>
    </subcellularLocation>
</comment>
<dbReference type="InterPro" id="IPR007383">
    <property type="entry name" value="DUF445"/>
</dbReference>
<comment type="similarity">
    <text evidence="2">Belongs to the UPF0754 family.</text>
</comment>
<comment type="caution">
    <text evidence="7">The sequence shown here is derived from an EMBL/GenBank/DDBJ whole genome shotgun (WGS) entry which is preliminary data.</text>
</comment>
<feature type="transmembrane region" description="Helical" evidence="6">
    <location>
        <begin position="178"/>
        <end position="199"/>
    </location>
</feature>
<evidence type="ECO:0000256" key="2">
    <source>
        <dbReference type="ARBA" id="ARBA00008053"/>
    </source>
</evidence>
<organism evidence="7 8">
    <name type="scientific">Fusibacter bizertensis</name>
    <dbReference type="NCBI Taxonomy" id="1488331"/>
    <lineage>
        <taxon>Bacteria</taxon>
        <taxon>Bacillati</taxon>
        <taxon>Bacillota</taxon>
        <taxon>Clostridia</taxon>
        <taxon>Eubacteriales</taxon>
        <taxon>Eubacteriales Family XII. Incertae Sedis</taxon>
        <taxon>Fusibacter</taxon>
    </lineage>
</organism>
<evidence type="ECO:0000256" key="3">
    <source>
        <dbReference type="ARBA" id="ARBA00022692"/>
    </source>
</evidence>
<evidence type="ECO:0000313" key="8">
    <source>
        <dbReference type="Proteomes" id="UP001158045"/>
    </source>
</evidence>
<proteinExistence type="inferred from homology"/>
<evidence type="ECO:0000256" key="4">
    <source>
        <dbReference type="ARBA" id="ARBA00022989"/>
    </source>
</evidence>
<evidence type="ECO:0000256" key="5">
    <source>
        <dbReference type="ARBA" id="ARBA00023136"/>
    </source>
</evidence>
<dbReference type="PANTHER" id="PTHR35791:SF1">
    <property type="entry name" value="UPF0754 MEMBRANE PROTEIN YHEB"/>
    <property type="match status" value="1"/>
</dbReference>